<dbReference type="EMBL" id="KV425579">
    <property type="protein sequence ID" value="KZT24283.1"/>
    <property type="molecule type" value="Genomic_DNA"/>
</dbReference>
<dbReference type="Pfam" id="PF09805">
    <property type="entry name" value="Nop25"/>
    <property type="match status" value="1"/>
</dbReference>
<protein>
    <submittedName>
        <fullName evidence="6">Uncharacterized protein</fullName>
    </submittedName>
</protein>
<dbReference type="PANTHER" id="PTHR14577">
    <property type="entry name" value="NUCLEOLAR PROTEIN 12"/>
    <property type="match status" value="1"/>
</dbReference>
<keyword evidence="3" id="KW-0175">Coiled coil</keyword>
<feature type="compositionally biased region" description="Basic and acidic residues" evidence="5">
    <location>
        <begin position="40"/>
        <end position="62"/>
    </location>
</feature>
<evidence type="ECO:0000256" key="4">
    <source>
        <dbReference type="ARBA" id="ARBA00023242"/>
    </source>
</evidence>
<dbReference type="InParanoid" id="A0A165RUE2"/>
<evidence type="ECO:0000313" key="7">
    <source>
        <dbReference type="Proteomes" id="UP000076761"/>
    </source>
</evidence>
<name>A0A165RUE2_9AGAM</name>
<gene>
    <name evidence="6" type="ORF">NEOLEDRAFT_1156965</name>
</gene>
<organism evidence="6 7">
    <name type="scientific">Neolentinus lepideus HHB14362 ss-1</name>
    <dbReference type="NCBI Taxonomy" id="1314782"/>
    <lineage>
        <taxon>Eukaryota</taxon>
        <taxon>Fungi</taxon>
        <taxon>Dikarya</taxon>
        <taxon>Basidiomycota</taxon>
        <taxon>Agaricomycotina</taxon>
        <taxon>Agaricomycetes</taxon>
        <taxon>Gloeophyllales</taxon>
        <taxon>Gloeophyllaceae</taxon>
        <taxon>Neolentinus</taxon>
    </lineage>
</organism>
<dbReference type="STRING" id="1314782.A0A165RUE2"/>
<dbReference type="InterPro" id="IPR019186">
    <property type="entry name" value="Nucleolar_protein_12"/>
</dbReference>
<keyword evidence="4" id="KW-0539">Nucleus</keyword>
<dbReference type="AlphaFoldDB" id="A0A165RUE2"/>
<feature type="compositionally biased region" description="Basic and acidic residues" evidence="5">
    <location>
        <begin position="115"/>
        <end position="127"/>
    </location>
</feature>
<comment type="subcellular location">
    <subcellularLocation>
        <location evidence="1">Nucleus</location>
        <location evidence="1">Nucleolus</location>
    </subcellularLocation>
</comment>
<proteinExistence type="inferred from homology"/>
<sequence length="195" mass="22615">MTEHHIFVTEPTEIVFDDDARAEFLTGFRKRKLAKKEAVKKKAMEREKQERREQRLEHRRALAEQARSNAKEVETAYGAIIDEDEDEWNGVSSKEEYSDEEQVAHVTVIEEFDPTDIHGTRHSHSDASDEDVDESESQAPPWSSTSAKKKDKKDAKKIKYQMAAARKAEERKQKNRKAEKADCARGKSKDRKRKQ</sequence>
<feature type="region of interest" description="Disordered" evidence="5">
    <location>
        <begin position="108"/>
        <end position="195"/>
    </location>
</feature>
<dbReference type="PANTHER" id="PTHR14577:SF0">
    <property type="entry name" value="NUCLEOLAR PROTEIN 12"/>
    <property type="match status" value="1"/>
</dbReference>
<accession>A0A165RUE2</accession>
<evidence type="ECO:0000256" key="3">
    <source>
        <dbReference type="ARBA" id="ARBA00023054"/>
    </source>
</evidence>
<comment type="similarity">
    <text evidence="2">Belongs to the RRP17 family.</text>
</comment>
<feature type="compositionally biased region" description="Basic residues" evidence="5">
    <location>
        <begin position="147"/>
        <end position="159"/>
    </location>
</feature>
<dbReference type="GO" id="GO:0019843">
    <property type="term" value="F:rRNA binding"/>
    <property type="evidence" value="ECO:0007669"/>
    <property type="project" value="TreeGrafter"/>
</dbReference>
<feature type="region of interest" description="Disordered" evidence="5">
    <location>
        <begin position="40"/>
        <end position="72"/>
    </location>
</feature>
<feature type="region of interest" description="Disordered" evidence="5">
    <location>
        <begin position="83"/>
        <end position="102"/>
    </location>
</feature>
<evidence type="ECO:0000256" key="1">
    <source>
        <dbReference type="ARBA" id="ARBA00004604"/>
    </source>
</evidence>
<dbReference type="GO" id="GO:0005730">
    <property type="term" value="C:nucleolus"/>
    <property type="evidence" value="ECO:0007669"/>
    <property type="project" value="UniProtKB-SubCell"/>
</dbReference>
<keyword evidence="7" id="KW-1185">Reference proteome</keyword>
<evidence type="ECO:0000313" key="6">
    <source>
        <dbReference type="EMBL" id="KZT24283.1"/>
    </source>
</evidence>
<feature type="compositionally biased region" description="Basic and acidic residues" evidence="5">
    <location>
        <begin position="166"/>
        <end position="187"/>
    </location>
</feature>
<evidence type="ECO:0000256" key="2">
    <source>
        <dbReference type="ARBA" id="ARBA00007175"/>
    </source>
</evidence>
<reference evidence="6 7" key="1">
    <citation type="journal article" date="2016" name="Mol. Biol. Evol.">
        <title>Comparative Genomics of Early-Diverging Mushroom-Forming Fungi Provides Insights into the Origins of Lignocellulose Decay Capabilities.</title>
        <authorList>
            <person name="Nagy L.G."/>
            <person name="Riley R."/>
            <person name="Tritt A."/>
            <person name="Adam C."/>
            <person name="Daum C."/>
            <person name="Floudas D."/>
            <person name="Sun H."/>
            <person name="Yadav J.S."/>
            <person name="Pangilinan J."/>
            <person name="Larsson K.H."/>
            <person name="Matsuura K."/>
            <person name="Barry K."/>
            <person name="Labutti K."/>
            <person name="Kuo R."/>
            <person name="Ohm R.A."/>
            <person name="Bhattacharya S.S."/>
            <person name="Shirouzu T."/>
            <person name="Yoshinaga Y."/>
            <person name="Martin F.M."/>
            <person name="Grigoriev I.V."/>
            <person name="Hibbett D.S."/>
        </authorList>
    </citation>
    <scope>NUCLEOTIDE SEQUENCE [LARGE SCALE GENOMIC DNA]</scope>
    <source>
        <strain evidence="6 7">HHB14362 ss-1</strain>
    </source>
</reference>
<dbReference type="OrthoDB" id="551633at2759"/>
<evidence type="ECO:0000256" key="5">
    <source>
        <dbReference type="SAM" id="MobiDB-lite"/>
    </source>
</evidence>
<dbReference type="Proteomes" id="UP000076761">
    <property type="component" value="Unassembled WGS sequence"/>
</dbReference>